<evidence type="ECO:0000313" key="2">
    <source>
        <dbReference type="Proteomes" id="UP000266723"/>
    </source>
</evidence>
<dbReference type="EMBL" id="QGKV02001507">
    <property type="protein sequence ID" value="KAF3529697.1"/>
    <property type="molecule type" value="Genomic_DNA"/>
</dbReference>
<evidence type="ECO:0000313" key="1">
    <source>
        <dbReference type="EMBL" id="KAF3529697.1"/>
    </source>
</evidence>
<protein>
    <submittedName>
        <fullName evidence="1">Uncharacterized protein</fullName>
    </submittedName>
</protein>
<name>A0ABQ7BBJ6_BRACR</name>
<proteinExistence type="predicted"/>
<reference evidence="1 2" key="1">
    <citation type="journal article" date="2020" name="BMC Genomics">
        <title>Intraspecific diversification of the crop wild relative Brassica cretica Lam. using demographic model selection.</title>
        <authorList>
            <person name="Kioukis A."/>
            <person name="Michalopoulou V.A."/>
            <person name="Briers L."/>
            <person name="Pirintsos S."/>
            <person name="Studholme D.J."/>
            <person name="Pavlidis P."/>
            <person name="Sarris P.F."/>
        </authorList>
    </citation>
    <scope>NUCLEOTIDE SEQUENCE [LARGE SCALE GENOMIC DNA]</scope>
    <source>
        <strain evidence="2">cv. PFS-1207/04</strain>
    </source>
</reference>
<organism evidence="1 2">
    <name type="scientific">Brassica cretica</name>
    <name type="common">Mustard</name>
    <dbReference type="NCBI Taxonomy" id="69181"/>
    <lineage>
        <taxon>Eukaryota</taxon>
        <taxon>Viridiplantae</taxon>
        <taxon>Streptophyta</taxon>
        <taxon>Embryophyta</taxon>
        <taxon>Tracheophyta</taxon>
        <taxon>Spermatophyta</taxon>
        <taxon>Magnoliopsida</taxon>
        <taxon>eudicotyledons</taxon>
        <taxon>Gunneridae</taxon>
        <taxon>Pentapetalae</taxon>
        <taxon>rosids</taxon>
        <taxon>malvids</taxon>
        <taxon>Brassicales</taxon>
        <taxon>Brassicaceae</taxon>
        <taxon>Brassiceae</taxon>
        <taxon>Brassica</taxon>
    </lineage>
</organism>
<gene>
    <name evidence="1" type="ORF">DY000_02043445</name>
</gene>
<dbReference type="Proteomes" id="UP000266723">
    <property type="component" value="Unassembled WGS sequence"/>
</dbReference>
<comment type="caution">
    <text evidence="1">The sequence shown here is derived from an EMBL/GenBank/DDBJ whole genome shotgun (WGS) entry which is preliminary data.</text>
</comment>
<sequence length="54" mass="6279">MAYRSSYFPVKIDGDLCEQFPTLPIDLQRKIADELDRTPAEILKKLEDARNKII</sequence>
<accession>A0ABQ7BBJ6</accession>
<keyword evidence="2" id="KW-1185">Reference proteome</keyword>